<name>A0AAE0FI13_9CHLO</name>
<evidence type="ECO:0000313" key="2">
    <source>
        <dbReference type="Proteomes" id="UP001190700"/>
    </source>
</evidence>
<proteinExistence type="predicted"/>
<keyword evidence="2" id="KW-1185">Reference proteome</keyword>
<dbReference type="EMBL" id="LGRX02018264">
    <property type="protein sequence ID" value="KAK3260048.1"/>
    <property type="molecule type" value="Genomic_DNA"/>
</dbReference>
<accession>A0AAE0FI13</accession>
<reference evidence="1 2" key="1">
    <citation type="journal article" date="2015" name="Genome Biol. Evol.">
        <title>Comparative Genomics of a Bacterivorous Green Alga Reveals Evolutionary Causalities and Consequences of Phago-Mixotrophic Mode of Nutrition.</title>
        <authorList>
            <person name="Burns J.A."/>
            <person name="Paasch A."/>
            <person name="Narechania A."/>
            <person name="Kim E."/>
        </authorList>
    </citation>
    <scope>NUCLEOTIDE SEQUENCE [LARGE SCALE GENOMIC DNA]</scope>
    <source>
        <strain evidence="1 2">PLY_AMNH</strain>
    </source>
</reference>
<dbReference type="Proteomes" id="UP001190700">
    <property type="component" value="Unassembled WGS sequence"/>
</dbReference>
<protein>
    <submittedName>
        <fullName evidence="1">Uncharacterized protein</fullName>
    </submittedName>
</protein>
<sequence length="349" mass="39616">MTKKCQYEDKLQKLILADPCLGVVEPKFMKVSKALQVRGVKKLLIAHHSRSNIENVNYADGGQSLDGPLWAQRVNESSIDNFCLEAVQPSYNFVSTGVGSFRKCNNVSALNHFIRGAVEDTLKFKVGKGLKAHMRKGPPSLEQIAIYKQKYPEQRKEWDKSSVKWVGQGFKLAMPDVPVDDALLNRFEQLGRKLQENAIFIADIDFKRDFKACLRTRSDLECYLHDDCGDRVQLQRDIKSAQVEWDREKLLLLDNTRVVGNNCHTFMRCDTNGGTEETIRFKAYNKFAQTVESPAVCKDGGCHVADWCNQAGMQLKKGIDACIECGLTRIECTWYDRIPKSMVEVHNLS</sequence>
<evidence type="ECO:0000313" key="1">
    <source>
        <dbReference type="EMBL" id="KAK3260048.1"/>
    </source>
</evidence>
<gene>
    <name evidence="1" type="ORF">CYMTET_30978</name>
</gene>
<organism evidence="1 2">
    <name type="scientific">Cymbomonas tetramitiformis</name>
    <dbReference type="NCBI Taxonomy" id="36881"/>
    <lineage>
        <taxon>Eukaryota</taxon>
        <taxon>Viridiplantae</taxon>
        <taxon>Chlorophyta</taxon>
        <taxon>Pyramimonadophyceae</taxon>
        <taxon>Pyramimonadales</taxon>
        <taxon>Pyramimonadaceae</taxon>
        <taxon>Cymbomonas</taxon>
    </lineage>
</organism>
<dbReference type="AlphaFoldDB" id="A0AAE0FI13"/>
<comment type="caution">
    <text evidence="1">The sequence shown here is derived from an EMBL/GenBank/DDBJ whole genome shotgun (WGS) entry which is preliminary data.</text>
</comment>